<name>A0AAD7TZL3_9APHY</name>
<evidence type="ECO:0000313" key="3">
    <source>
        <dbReference type="Proteomes" id="UP001215151"/>
    </source>
</evidence>
<dbReference type="AlphaFoldDB" id="A0AAD7TZL3"/>
<proteinExistence type="predicted"/>
<protein>
    <submittedName>
        <fullName evidence="2">Uncharacterized protein</fullName>
    </submittedName>
</protein>
<evidence type="ECO:0000256" key="1">
    <source>
        <dbReference type="SAM" id="MobiDB-lite"/>
    </source>
</evidence>
<keyword evidence="3" id="KW-1185">Reference proteome</keyword>
<feature type="compositionally biased region" description="Polar residues" evidence="1">
    <location>
        <begin position="1"/>
        <end position="21"/>
    </location>
</feature>
<evidence type="ECO:0000313" key="2">
    <source>
        <dbReference type="EMBL" id="KAJ8490132.1"/>
    </source>
</evidence>
<organism evidence="2 3">
    <name type="scientific">Trametes cubensis</name>
    <dbReference type="NCBI Taxonomy" id="1111947"/>
    <lineage>
        <taxon>Eukaryota</taxon>
        <taxon>Fungi</taxon>
        <taxon>Dikarya</taxon>
        <taxon>Basidiomycota</taxon>
        <taxon>Agaricomycotina</taxon>
        <taxon>Agaricomycetes</taxon>
        <taxon>Polyporales</taxon>
        <taxon>Polyporaceae</taxon>
        <taxon>Trametes</taxon>
    </lineage>
</organism>
<comment type="caution">
    <text evidence="2">The sequence shown here is derived from an EMBL/GenBank/DDBJ whole genome shotgun (WGS) entry which is preliminary data.</text>
</comment>
<sequence length="403" mass="45325">MATNNEQENPTGGPNPSTPQRLSRALVNRPGTLQVPSPPASSPIQPRTSGHVAHHASEPELPNPNDSETSDVQLWDLPRSAPPSEQLHKVYRREADKNRPQWRQDELPTLQPLFENAQVPQTFVDCIITGMQKDNSLLVDAPDTLAQKIIHKWEDHCRFDPDPASTEKPLSRSECIDAATKRWKYFVDQHVEVSGIKPQTGQDYADVTFIQIPGSEYSLRFWPGSFHWAEYCVDFVDAITGKPMNVPQKYEIWKIPDPEDKPWLVSVVAKMESIEKLYGINDPLPGEEKFILRDGMACQLALRVKKGEVDSEDNVKSVPLFRFRVPKHVPERSRAADVRSIPSESDSGSSDEYDNDADTSSSGEGSSCSGEDSNDELYPELGEATGYRDNIMRTPQAWRFTQQ</sequence>
<feature type="compositionally biased region" description="Low complexity" evidence="1">
    <location>
        <begin position="358"/>
        <end position="371"/>
    </location>
</feature>
<accession>A0AAD7TZL3</accession>
<feature type="region of interest" description="Disordered" evidence="1">
    <location>
        <begin position="332"/>
        <end position="403"/>
    </location>
</feature>
<feature type="region of interest" description="Disordered" evidence="1">
    <location>
        <begin position="1"/>
        <end position="86"/>
    </location>
</feature>
<reference evidence="2" key="1">
    <citation type="submission" date="2022-11" db="EMBL/GenBank/DDBJ databases">
        <title>Genome Sequence of Cubamyces cubensis.</title>
        <authorList>
            <person name="Buettner E."/>
        </authorList>
    </citation>
    <scope>NUCLEOTIDE SEQUENCE</scope>
    <source>
        <strain evidence="2">MPL-01</strain>
    </source>
</reference>
<gene>
    <name evidence="2" type="ORF">ONZ51_g2518</name>
</gene>
<dbReference type="Proteomes" id="UP001215151">
    <property type="component" value="Unassembled WGS sequence"/>
</dbReference>
<dbReference type="EMBL" id="JAPEVG010000039">
    <property type="protein sequence ID" value="KAJ8490132.1"/>
    <property type="molecule type" value="Genomic_DNA"/>
</dbReference>